<protein>
    <submittedName>
        <fullName evidence="1">Uncharacterized protein</fullName>
    </submittedName>
</protein>
<evidence type="ECO:0000313" key="2">
    <source>
        <dbReference type="Proteomes" id="UP001501446"/>
    </source>
</evidence>
<sequence>MNLVIESHAPDASSTELSVTRAAAILDVSAPVLRKGLNGGTIPDLSMGTIADLAGRHILTKVEMDGNAVPVLRAGLARQHPDEERRFSGWMIDQPIADTTVALDRWWTAPGRDLIIAAGGFVVAMGSVVCAVLGDIDESRLVERGDRINYNATLAGVLRSDSQVEITGANPWAGLARRVIGSRVLGGGGGNFTRV</sequence>
<organism evidence="1 2">
    <name type="scientific">Kocuria gwangalliensis</name>
    <dbReference type="NCBI Taxonomy" id="501592"/>
    <lineage>
        <taxon>Bacteria</taxon>
        <taxon>Bacillati</taxon>
        <taxon>Actinomycetota</taxon>
        <taxon>Actinomycetes</taxon>
        <taxon>Micrococcales</taxon>
        <taxon>Micrococcaceae</taxon>
        <taxon>Kocuria</taxon>
    </lineage>
</organism>
<accession>A0ABP8XDF8</accession>
<keyword evidence="2" id="KW-1185">Reference proteome</keyword>
<dbReference type="EMBL" id="BAABLN010000035">
    <property type="protein sequence ID" value="GAA4705834.1"/>
    <property type="molecule type" value="Genomic_DNA"/>
</dbReference>
<evidence type="ECO:0000313" key="1">
    <source>
        <dbReference type="EMBL" id="GAA4705834.1"/>
    </source>
</evidence>
<proteinExistence type="predicted"/>
<reference evidence="2" key="1">
    <citation type="journal article" date="2019" name="Int. J. Syst. Evol. Microbiol.">
        <title>The Global Catalogue of Microorganisms (GCM) 10K type strain sequencing project: providing services to taxonomists for standard genome sequencing and annotation.</title>
        <authorList>
            <consortium name="The Broad Institute Genomics Platform"/>
            <consortium name="The Broad Institute Genome Sequencing Center for Infectious Disease"/>
            <person name="Wu L."/>
            <person name="Ma J."/>
        </authorList>
    </citation>
    <scope>NUCLEOTIDE SEQUENCE [LARGE SCALE GENOMIC DNA]</scope>
    <source>
        <strain evidence="2">JCM 18958</strain>
    </source>
</reference>
<name>A0ABP8XDF8_9MICC</name>
<dbReference type="Proteomes" id="UP001501446">
    <property type="component" value="Unassembled WGS sequence"/>
</dbReference>
<dbReference type="RefSeq" id="WP_345311802.1">
    <property type="nucleotide sequence ID" value="NZ_BAABLN010000035.1"/>
</dbReference>
<comment type="caution">
    <text evidence="1">The sequence shown here is derived from an EMBL/GenBank/DDBJ whole genome shotgun (WGS) entry which is preliminary data.</text>
</comment>
<gene>
    <name evidence="1" type="ORF">GCM10025781_26450</name>
</gene>